<sequence length="157" mass="17752">MTNSFLGKPFPIKHFHFFSFPSQLFCWSTPFSLVRAPIPVTSGSQHTPGLFLPVLTFLSCILEFLSPHNAQSAQQKIRHFISIANQKISRSFTSPCQEVIMWVACQRNSEDSISIFLYKDTFHLCSEAIGLYDFTVHIIQINVGLPFGSTTELFTDS</sequence>
<dbReference type="EMBL" id="SMMG02000003">
    <property type="protein sequence ID" value="KAA3481812.1"/>
    <property type="molecule type" value="Genomic_DNA"/>
</dbReference>
<dbReference type="Proteomes" id="UP000325315">
    <property type="component" value="Unassembled WGS sequence"/>
</dbReference>
<accession>A0A5B6WLS7</accession>
<dbReference type="AlphaFoldDB" id="A0A5B6WLS7"/>
<reference evidence="1" key="1">
    <citation type="submission" date="2019-08" db="EMBL/GenBank/DDBJ databases">
        <authorList>
            <person name="Liu F."/>
        </authorList>
    </citation>
    <scope>NUCLEOTIDE SEQUENCE [LARGE SCALE GENOMIC DNA]</scope>
    <source>
        <strain evidence="1">PA1801</strain>
        <tissue evidence="1">Leaf</tissue>
    </source>
</reference>
<evidence type="ECO:0000313" key="1">
    <source>
        <dbReference type="EMBL" id="KAA3481812.1"/>
    </source>
</evidence>
<organism evidence="1 2">
    <name type="scientific">Gossypium australe</name>
    <dbReference type="NCBI Taxonomy" id="47621"/>
    <lineage>
        <taxon>Eukaryota</taxon>
        <taxon>Viridiplantae</taxon>
        <taxon>Streptophyta</taxon>
        <taxon>Embryophyta</taxon>
        <taxon>Tracheophyta</taxon>
        <taxon>Spermatophyta</taxon>
        <taxon>Magnoliopsida</taxon>
        <taxon>eudicotyledons</taxon>
        <taxon>Gunneridae</taxon>
        <taxon>Pentapetalae</taxon>
        <taxon>rosids</taxon>
        <taxon>malvids</taxon>
        <taxon>Malvales</taxon>
        <taxon>Malvaceae</taxon>
        <taxon>Malvoideae</taxon>
        <taxon>Gossypium</taxon>
    </lineage>
</organism>
<evidence type="ECO:0000313" key="2">
    <source>
        <dbReference type="Proteomes" id="UP000325315"/>
    </source>
</evidence>
<name>A0A5B6WLS7_9ROSI</name>
<proteinExistence type="predicted"/>
<keyword evidence="2" id="KW-1185">Reference proteome</keyword>
<protein>
    <submittedName>
        <fullName evidence="1">Uncharacterized protein</fullName>
    </submittedName>
</protein>
<comment type="caution">
    <text evidence="1">The sequence shown here is derived from an EMBL/GenBank/DDBJ whole genome shotgun (WGS) entry which is preliminary data.</text>
</comment>
<gene>
    <name evidence="1" type="ORF">EPI10_022147</name>
</gene>